<proteinExistence type="predicted"/>
<evidence type="ECO:0000313" key="2">
    <source>
        <dbReference type="Proteomes" id="UP001604267"/>
    </source>
</evidence>
<keyword evidence="2" id="KW-1185">Reference proteome</keyword>
<dbReference type="Proteomes" id="UP001604267">
    <property type="component" value="Unassembled WGS sequence"/>
</dbReference>
<protein>
    <submittedName>
        <fullName evidence="1">Uncharacterized protein</fullName>
    </submittedName>
</protein>
<organism evidence="1 2">
    <name type="scientific">Streptomyces cinerochromogenes</name>
    <dbReference type="NCBI Taxonomy" id="66422"/>
    <lineage>
        <taxon>Bacteria</taxon>
        <taxon>Bacillati</taxon>
        <taxon>Actinomycetota</taxon>
        <taxon>Actinomycetes</taxon>
        <taxon>Kitasatosporales</taxon>
        <taxon>Streptomycetaceae</taxon>
        <taxon>Streptomyces</taxon>
    </lineage>
</organism>
<name>A0ABW7BGL6_9ACTN</name>
<reference evidence="1 2" key="1">
    <citation type="submission" date="2024-10" db="EMBL/GenBank/DDBJ databases">
        <title>The Natural Products Discovery Center: Release of the First 8490 Sequenced Strains for Exploring Actinobacteria Biosynthetic Diversity.</title>
        <authorList>
            <person name="Kalkreuter E."/>
            <person name="Kautsar S.A."/>
            <person name="Yang D."/>
            <person name="Bader C.D."/>
            <person name="Teijaro C.N."/>
            <person name="Fluegel L."/>
            <person name="Davis C.M."/>
            <person name="Simpson J.R."/>
            <person name="Lauterbach L."/>
            <person name="Steele A.D."/>
            <person name="Gui C."/>
            <person name="Meng S."/>
            <person name="Li G."/>
            <person name="Viehrig K."/>
            <person name="Ye F."/>
            <person name="Su P."/>
            <person name="Kiefer A.F."/>
            <person name="Nichols A."/>
            <person name="Cepeda A.J."/>
            <person name="Yan W."/>
            <person name="Fan B."/>
            <person name="Jiang Y."/>
            <person name="Adhikari A."/>
            <person name="Zheng C.-J."/>
            <person name="Schuster L."/>
            <person name="Cowan T.M."/>
            <person name="Smanski M.J."/>
            <person name="Chevrette M.G."/>
            <person name="De Carvalho L.P.S."/>
            <person name="Shen B."/>
        </authorList>
    </citation>
    <scope>NUCLEOTIDE SEQUENCE [LARGE SCALE GENOMIC DNA]</scope>
    <source>
        <strain evidence="1 2">NPDC048320</strain>
    </source>
</reference>
<dbReference type="RefSeq" id="WP_392825051.1">
    <property type="nucleotide sequence ID" value="NZ_JBICYV010000028.1"/>
</dbReference>
<accession>A0ABW7BGL6</accession>
<comment type="caution">
    <text evidence="1">The sequence shown here is derived from an EMBL/GenBank/DDBJ whole genome shotgun (WGS) entry which is preliminary data.</text>
</comment>
<dbReference type="EMBL" id="JBICYV010000028">
    <property type="protein sequence ID" value="MFG3016338.1"/>
    <property type="molecule type" value="Genomic_DNA"/>
</dbReference>
<gene>
    <name evidence="1" type="ORF">ACGFZB_39045</name>
</gene>
<sequence>MSARRRVYRYGGPAELRPDAGTGPDVNRVGSAAEFEAWAAARPAAELDEPFTYVVGTDGALRLAPRRSEHVACAGGDAVRSAGEITFARRAGHWTVTDVSNHSTGYCPDVTSWPAVAEALERAGLAHPGGFTHAVVFRRCPACQERGIVHEGEFVCVFCGGELPEAWNVEPPGYGRLP</sequence>
<evidence type="ECO:0000313" key="1">
    <source>
        <dbReference type="EMBL" id="MFG3016338.1"/>
    </source>
</evidence>